<feature type="transmembrane region" description="Helical" evidence="5">
    <location>
        <begin position="130"/>
        <end position="152"/>
    </location>
</feature>
<feature type="domain" description="Major facilitator superfamily (MFS) profile" evidence="6">
    <location>
        <begin position="259"/>
        <end position="463"/>
    </location>
</feature>
<dbReference type="CDD" id="cd17353">
    <property type="entry name" value="MFS_OFA_like"/>
    <property type="match status" value="1"/>
</dbReference>
<feature type="transmembrane region" description="Helical" evidence="5">
    <location>
        <begin position="291"/>
        <end position="314"/>
    </location>
</feature>
<accession>A0ABW4FP20</accession>
<dbReference type="Proteomes" id="UP001597145">
    <property type="component" value="Unassembled WGS sequence"/>
</dbReference>
<feature type="transmembrane region" description="Helical" evidence="5">
    <location>
        <begin position="326"/>
        <end position="345"/>
    </location>
</feature>
<evidence type="ECO:0000256" key="3">
    <source>
        <dbReference type="ARBA" id="ARBA00022989"/>
    </source>
</evidence>
<feature type="transmembrane region" description="Helical" evidence="5">
    <location>
        <begin position="193"/>
        <end position="213"/>
    </location>
</feature>
<feature type="transmembrane region" description="Helical" evidence="5">
    <location>
        <begin position="164"/>
        <end position="187"/>
    </location>
</feature>
<protein>
    <submittedName>
        <fullName evidence="7">OFA family MFS transporter</fullName>
    </submittedName>
</protein>
<evidence type="ECO:0000256" key="2">
    <source>
        <dbReference type="ARBA" id="ARBA00022692"/>
    </source>
</evidence>
<keyword evidence="3 5" id="KW-1133">Transmembrane helix</keyword>
<feature type="transmembrane region" description="Helical" evidence="5">
    <location>
        <begin position="105"/>
        <end position="124"/>
    </location>
</feature>
<evidence type="ECO:0000313" key="8">
    <source>
        <dbReference type="Proteomes" id="UP001597145"/>
    </source>
</evidence>
<comment type="subcellular location">
    <subcellularLocation>
        <location evidence="1">Cell membrane</location>
        <topology evidence="1">Multi-pass membrane protein</topology>
    </subcellularLocation>
</comment>
<reference evidence="8" key="1">
    <citation type="journal article" date="2019" name="Int. J. Syst. Evol. Microbiol.">
        <title>The Global Catalogue of Microorganisms (GCM) 10K type strain sequencing project: providing services to taxonomists for standard genome sequencing and annotation.</title>
        <authorList>
            <consortium name="The Broad Institute Genomics Platform"/>
            <consortium name="The Broad Institute Genome Sequencing Center for Infectious Disease"/>
            <person name="Wu L."/>
            <person name="Ma J."/>
        </authorList>
    </citation>
    <scope>NUCLEOTIDE SEQUENCE [LARGE SCALE GENOMIC DNA]</scope>
    <source>
        <strain evidence="8">JCM 12165</strain>
    </source>
</reference>
<name>A0ABW4FP20_9PSEU</name>
<dbReference type="Gene3D" id="1.20.1250.20">
    <property type="entry name" value="MFS general substrate transporter like domains"/>
    <property type="match status" value="2"/>
</dbReference>
<evidence type="ECO:0000256" key="1">
    <source>
        <dbReference type="ARBA" id="ARBA00004651"/>
    </source>
</evidence>
<evidence type="ECO:0000256" key="5">
    <source>
        <dbReference type="SAM" id="Phobius"/>
    </source>
</evidence>
<dbReference type="InterPro" id="IPR050327">
    <property type="entry name" value="Proton-linked_MCT"/>
</dbReference>
<dbReference type="Pfam" id="PF07690">
    <property type="entry name" value="MFS_1"/>
    <property type="match status" value="1"/>
</dbReference>
<dbReference type="InterPro" id="IPR011701">
    <property type="entry name" value="MFS"/>
</dbReference>
<feature type="transmembrane region" description="Helical" evidence="5">
    <location>
        <begin position="413"/>
        <end position="436"/>
    </location>
</feature>
<dbReference type="InterPro" id="IPR020846">
    <property type="entry name" value="MFS_dom"/>
</dbReference>
<feature type="transmembrane region" description="Helical" evidence="5">
    <location>
        <begin position="75"/>
        <end position="93"/>
    </location>
</feature>
<evidence type="ECO:0000313" key="7">
    <source>
        <dbReference type="EMBL" id="MFD1530737.1"/>
    </source>
</evidence>
<feature type="transmembrane region" description="Helical" evidence="5">
    <location>
        <begin position="37"/>
        <end position="55"/>
    </location>
</feature>
<dbReference type="PANTHER" id="PTHR11360">
    <property type="entry name" value="MONOCARBOXYLATE TRANSPORTER"/>
    <property type="match status" value="1"/>
</dbReference>
<dbReference type="RefSeq" id="WP_343970455.1">
    <property type="nucleotide sequence ID" value="NZ_BAAAJG010000002.1"/>
</dbReference>
<keyword evidence="4 5" id="KW-0472">Membrane</keyword>
<dbReference type="PANTHER" id="PTHR11360:SF304">
    <property type="entry name" value="MFS DOMAIN-CONTAINING PROTEIN"/>
    <property type="match status" value="1"/>
</dbReference>
<dbReference type="InterPro" id="IPR036259">
    <property type="entry name" value="MFS_trans_sf"/>
</dbReference>
<evidence type="ECO:0000256" key="4">
    <source>
        <dbReference type="ARBA" id="ARBA00023136"/>
    </source>
</evidence>
<dbReference type="SUPFAM" id="SSF103473">
    <property type="entry name" value="MFS general substrate transporter"/>
    <property type="match status" value="1"/>
</dbReference>
<proteinExistence type="predicted"/>
<keyword evidence="2 5" id="KW-0812">Transmembrane</keyword>
<feature type="transmembrane region" description="Helical" evidence="5">
    <location>
        <begin position="263"/>
        <end position="285"/>
    </location>
</feature>
<dbReference type="EMBL" id="JBHUCP010000009">
    <property type="protein sequence ID" value="MFD1530737.1"/>
    <property type="molecule type" value="Genomic_DNA"/>
</dbReference>
<sequence length="463" mass="47758">MPEVQRAEIREIRDNNGRSYRVGESPMDLIGRPRSSVLRLAWLPMAAVGVLQYGYGAAVPALMERNDWGLAGTLWLLAGWTVFQAGVGLPVAYLRERNRLDPRTVMVAGAALSAFGLVALAHSGGLLGALLGYAVLGGTGAGLVYAACTSTVAKWYPERMAGRVSTVTGAFAYGSVPFIVAAVIGLHAGNLTVVLDVAAAVLFLLVAGPGLLFRDPPARWWPAEVDPRAWALGRNTNPGRRKNPPAIREYSAVQALRTRVLPVMYLILIGAGAVSLFNAAFLVVYADGLGATAGVVALAAGLLAGINGAGRAVSVGFSDRVGRGRTLSLVLVVQAAAQLLFAVSATTGATAALVTAAALAGLGGGSFYPLFASLAREYFGEQSALEVHGLVYSAKAVGGVLGVGLAALSVTSWGWAATFTVAAVISLGAGWTTGLLQRPGLPSTLPPVRVAERAAEPSTRYAV</sequence>
<dbReference type="PROSITE" id="PS50850">
    <property type="entry name" value="MFS"/>
    <property type="match status" value="1"/>
</dbReference>
<feature type="transmembrane region" description="Helical" evidence="5">
    <location>
        <begin position="351"/>
        <end position="375"/>
    </location>
</feature>
<evidence type="ECO:0000259" key="6">
    <source>
        <dbReference type="PROSITE" id="PS50850"/>
    </source>
</evidence>
<keyword evidence="8" id="KW-1185">Reference proteome</keyword>
<gene>
    <name evidence="7" type="ORF">ACFSCY_14920</name>
</gene>
<organism evidence="7 8">
    <name type="scientific">Pseudonocardia aurantiaca</name>
    <dbReference type="NCBI Taxonomy" id="75290"/>
    <lineage>
        <taxon>Bacteria</taxon>
        <taxon>Bacillati</taxon>
        <taxon>Actinomycetota</taxon>
        <taxon>Actinomycetes</taxon>
        <taxon>Pseudonocardiales</taxon>
        <taxon>Pseudonocardiaceae</taxon>
        <taxon>Pseudonocardia</taxon>
    </lineage>
</organism>
<feature type="transmembrane region" description="Helical" evidence="5">
    <location>
        <begin position="387"/>
        <end position="407"/>
    </location>
</feature>
<comment type="caution">
    <text evidence="7">The sequence shown here is derived from an EMBL/GenBank/DDBJ whole genome shotgun (WGS) entry which is preliminary data.</text>
</comment>